<protein>
    <submittedName>
        <fullName evidence="2">Uncharacterized protein</fullName>
    </submittedName>
</protein>
<evidence type="ECO:0000256" key="1">
    <source>
        <dbReference type="SAM" id="MobiDB-lite"/>
    </source>
</evidence>
<feature type="compositionally biased region" description="Low complexity" evidence="1">
    <location>
        <begin position="36"/>
        <end position="46"/>
    </location>
</feature>
<keyword evidence="3" id="KW-1185">Reference proteome</keyword>
<feature type="compositionally biased region" description="Acidic residues" evidence="1">
    <location>
        <begin position="21"/>
        <end position="35"/>
    </location>
</feature>
<evidence type="ECO:0000313" key="2">
    <source>
        <dbReference type="EMBL" id="KAK9675892.1"/>
    </source>
</evidence>
<sequence>MSGLSGSGKGSGSSRCSPPTIEEEANSDSESETGSEESGSTPPSNEILNLVPGKLWLDKPKVVRKVTQAVRAGYKYPYLNWRETPLHVRDAWWNLFKIRQMIYESGLTK</sequence>
<gene>
    <name evidence="2" type="ORF">RND81_11G039100</name>
</gene>
<dbReference type="EMBL" id="JBDFQZ010000011">
    <property type="protein sequence ID" value="KAK9675892.1"/>
    <property type="molecule type" value="Genomic_DNA"/>
</dbReference>
<name>A0AAW1HHW9_SAPOF</name>
<organism evidence="2 3">
    <name type="scientific">Saponaria officinalis</name>
    <name type="common">Common soapwort</name>
    <name type="synonym">Lychnis saponaria</name>
    <dbReference type="NCBI Taxonomy" id="3572"/>
    <lineage>
        <taxon>Eukaryota</taxon>
        <taxon>Viridiplantae</taxon>
        <taxon>Streptophyta</taxon>
        <taxon>Embryophyta</taxon>
        <taxon>Tracheophyta</taxon>
        <taxon>Spermatophyta</taxon>
        <taxon>Magnoliopsida</taxon>
        <taxon>eudicotyledons</taxon>
        <taxon>Gunneridae</taxon>
        <taxon>Pentapetalae</taxon>
        <taxon>Caryophyllales</taxon>
        <taxon>Caryophyllaceae</taxon>
        <taxon>Caryophylleae</taxon>
        <taxon>Saponaria</taxon>
    </lineage>
</organism>
<feature type="compositionally biased region" description="Gly residues" evidence="1">
    <location>
        <begin position="1"/>
        <end position="11"/>
    </location>
</feature>
<accession>A0AAW1HHW9</accession>
<feature type="region of interest" description="Disordered" evidence="1">
    <location>
        <begin position="1"/>
        <end position="47"/>
    </location>
</feature>
<evidence type="ECO:0000313" key="3">
    <source>
        <dbReference type="Proteomes" id="UP001443914"/>
    </source>
</evidence>
<reference evidence="2" key="1">
    <citation type="submission" date="2024-03" db="EMBL/GenBank/DDBJ databases">
        <title>WGS assembly of Saponaria officinalis var. Norfolk2.</title>
        <authorList>
            <person name="Jenkins J."/>
            <person name="Shu S."/>
            <person name="Grimwood J."/>
            <person name="Barry K."/>
            <person name="Goodstein D."/>
            <person name="Schmutz J."/>
            <person name="Leebens-Mack J."/>
            <person name="Osbourn A."/>
        </authorList>
    </citation>
    <scope>NUCLEOTIDE SEQUENCE [LARGE SCALE GENOMIC DNA]</scope>
    <source>
        <strain evidence="2">JIC</strain>
    </source>
</reference>
<proteinExistence type="predicted"/>
<dbReference type="Proteomes" id="UP001443914">
    <property type="component" value="Unassembled WGS sequence"/>
</dbReference>
<dbReference type="AlphaFoldDB" id="A0AAW1HHW9"/>
<comment type="caution">
    <text evidence="2">The sequence shown here is derived from an EMBL/GenBank/DDBJ whole genome shotgun (WGS) entry which is preliminary data.</text>
</comment>